<feature type="region of interest" description="Disordered" evidence="1">
    <location>
        <begin position="37"/>
        <end position="72"/>
    </location>
</feature>
<protein>
    <submittedName>
        <fullName evidence="2">Uncharacterized protein</fullName>
    </submittedName>
</protein>
<comment type="caution">
    <text evidence="2">The sequence shown here is derived from an EMBL/GenBank/DDBJ whole genome shotgun (WGS) entry which is preliminary data.</text>
</comment>
<dbReference type="Proteomes" id="UP000017840">
    <property type="component" value="Unassembled WGS sequence"/>
</dbReference>
<dbReference type="EMBL" id="ASGZ01000017">
    <property type="protein sequence ID" value="ESP89157.1"/>
    <property type="molecule type" value="Genomic_DNA"/>
</dbReference>
<dbReference type="AlphaFoldDB" id="V4J127"/>
<gene>
    <name evidence="2" type="ORF">K933_05623</name>
</gene>
<organism evidence="2 3">
    <name type="scientific">Candidatus Halobonum tyrrellensis G22</name>
    <dbReference type="NCBI Taxonomy" id="1324957"/>
    <lineage>
        <taxon>Archaea</taxon>
        <taxon>Methanobacteriati</taxon>
        <taxon>Methanobacteriota</taxon>
        <taxon>Stenosarchaea group</taxon>
        <taxon>Halobacteria</taxon>
        <taxon>Halobacteriales</taxon>
        <taxon>Haloferacaceae</taxon>
        <taxon>Candidatus Halobonum</taxon>
    </lineage>
</organism>
<accession>V4J127</accession>
<dbReference type="STRING" id="1324957.K933_05623"/>
<proteinExistence type="predicted"/>
<reference evidence="2 3" key="1">
    <citation type="journal article" date="2013" name="Genome Announc.">
        <title>Draft Genome Sequence of 'Candidatus Halobonum tyrrellensis' Strain G22, Isolated from the Hypersaline Waters of Lake Tyrrell, Australia.</title>
        <authorList>
            <person name="Ugalde J.A."/>
            <person name="Narasingarao P."/>
            <person name="Kuo S."/>
            <person name="Podell S."/>
            <person name="Allen E.E."/>
        </authorList>
    </citation>
    <scope>NUCLEOTIDE SEQUENCE [LARGE SCALE GENOMIC DNA]</scope>
    <source>
        <strain evidence="2 3">G22</strain>
    </source>
</reference>
<evidence type="ECO:0000313" key="3">
    <source>
        <dbReference type="Proteomes" id="UP000017840"/>
    </source>
</evidence>
<name>V4J127_9EURY</name>
<keyword evidence="3" id="KW-1185">Reference proteome</keyword>
<evidence type="ECO:0000256" key="1">
    <source>
        <dbReference type="SAM" id="MobiDB-lite"/>
    </source>
</evidence>
<feature type="non-terminal residue" evidence="2">
    <location>
        <position position="1"/>
    </location>
</feature>
<sequence>PGVAEFLGCPVLARVPAVDEPVLSAAPARRAYDRAATALAEGTGGDPTDDGCRGRTDGRNAGAPATHSTSRN</sequence>
<evidence type="ECO:0000313" key="2">
    <source>
        <dbReference type="EMBL" id="ESP89157.1"/>
    </source>
</evidence>